<keyword evidence="2" id="KW-0238">DNA-binding</keyword>
<feature type="domain" description="Myb-like" evidence="6">
    <location>
        <begin position="598"/>
        <end position="648"/>
    </location>
</feature>
<feature type="domain" description="HTH myb-type" evidence="7">
    <location>
        <begin position="552"/>
        <end position="597"/>
    </location>
</feature>
<proteinExistence type="predicted"/>
<dbReference type="InterPro" id="IPR009057">
    <property type="entry name" value="Homeodomain-like_sf"/>
</dbReference>
<dbReference type="SMART" id="SM00717">
    <property type="entry name" value="SANT"/>
    <property type="match status" value="5"/>
</dbReference>
<feature type="domain" description="Myb-like" evidence="6">
    <location>
        <begin position="493"/>
        <end position="544"/>
    </location>
</feature>
<dbReference type="GO" id="GO:0019185">
    <property type="term" value="C:snRNA-activating protein complex"/>
    <property type="evidence" value="ECO:0007669"/>
    <property type="project" value="TreeGrafter"/>
</dbReference>
<dbReference type="Gene3D" id="1.10.10.60">
    <property type="entry name" value="Homeodomain-like"/>
    <property type="match status" value="4"/>
</dbReference>
<feature type="compositionally biased region" description="Basic and acidic residues" evidence="5">
    <location>
        <begin position="719"/>
        <end position="729"/>
    </location>
</feature>
<dbReference type="InterPro" id="IPR051575">
    <property type="entry name" value="Myb-like_DNA-bd"/>
</dbReference>
<feature type="domain" description="Myb-like" evidence="6">
    <location>
        <begin position="440"/>
        <end position="492"/>
    </location>
</feature>
<dbReference type="InterPro" id="IPR017930">
    <property type="entry name" value="Myb_dom"/>
</dbReference>
<evidence type="ECO:0000313" key="9">
    <source>
        <dbReference type="Proteomes" id="UP000655225"/>
    </source>
</evidence>
<feature type="compositionally biased region" description="Basic and acidic residues" evidence="5">
    <location>
        <begin position="834"/>
        <end position="843"/>
    </location>
</feature>
<feature type="compositionally biased region" description="Basic residues" evidence="5">
    <location>
        <begin position="921"/>
        <end position="934"/>
    </location>
</feature>
<protein>
    <submittedName>
        <fullName evidence="8">Uncharacterized protein</fullName>
    </submittedName>
</protein>
<keyword evidence="3" id="KW-0804">Transcription</keyword>
<feature type="region of interest" description="Disordered" evidence="5">
    <location>
        <begin position="1124"/>
        <end position="1145"/>
    </location>
</feature>
<evidence type="ECO:0000256" key="5">
    <source>
        <dbReference type="SAM" id="MobiDB-lite"/>
    </source>
</evidence>
<dbReference type="Proteomes" id="UP000655225">
    <property type="component" value="Unassembled WGS sequence"/>
</dbReference>
<dbReference type="PROSITE" id="PS51294">
    <property type="entry name" value="HTH_MYB"/>
    <property type="match status" value="3"/>
</dbReference>
<feature type="compositionally biased region" description="Basic residues" evidence="5">
    <location>
        <begin position="975"/>
        <end position="987"/>
    </location>
</feature>
<feature type="region of interest" description="Disordered" evidence="5">
    <location>
        <begin position="1202"/>
        <end position="1222"/>
    </location>
</feature>
<dbReference type="InterPro" id="IPR001005">
    <property type="entry name" value="SANT/Myb"/>
</dbReference>
<feature type="domain" description="Myb-like" evidence="6">
    <location>
        <begin position="546"/>
        <end position="597"/>
    </location>
</feature>
<evidence type="ECO:0000256" key="4">
    <source>
        <dbReference type="ARBA" id="ARBA00023242"/>
    </source>
</evidence>
<evidence type="ECO:0000256" key="1">
    <source>
        <dbReference type="ARBA" id="ARBA00023015"/>
    </source>
</evidence>
<dbReference type="GO" id="GO:0042795">
    <property type="term" value="P:snRNA transcription by RNA polymerase II"/>
    <property type="evidence" value="ECO:0007669"/>
    <property type="project" value="TreeGrafter"/>
</dbReference>
<dbReference type="Pfam" id="PF00249">
    <property type="entry name" value="Myb_DNA-binding"/>
    <property type="match status" value="4"/>
</dbReference>
<feature type="compositionally biased region" description="Basic residues" evidence="5">
    <location>
        <begin position="815"/>
        <end position="828"/>
    </location>
</feature>
<dbReference type="GO" id="GO:0001006">
    <property type="term" value="F:RNA polymerase III type 3 promoter sequence-specific DNA binding"/>
    <property type="evidence" value="ECO:0007669"/>
    <property type="project" value="TreeGrafter"/>
</dbReference>
<dbReference type="CDD" id="cd00167">
    <property type="entry name" value="SANT"/>
    <property type="match status" value="3"/>
</dbReference>
<dbReference type="GO" id="GO:0000978">
    <property type="term" value="F:RNA polymerase II cis-regulatory region sequence-specific DNA binding"/>
    <property type="evidence" value="ECO:0007669"/>
    <property type="project" value="TreeGrafter"/>
</dbReference>
<evidence type="ECO:0000259" key="7">
    <source>
        <dbReference type="PROSITE" id="PS51294"/>
    </source>
</evidence>
<organism evidence="8 9">
    <name type="scientific">Tetracentron sinense</name>
    <name type="common">Spur-leaf</name>
    <dbReference type="NCBI Taxonomy" id="13715"/>
    <lineage>
        <taxon>Eukaryota</taxon>
        <taxon>Viridiplantae</taxon>
        <taxon>Streptophyta</taxon>
        <taxon>Embryophyta</taxon>
        <taxon>Tracheophyta</taxon>
        <taxon>Spermatophyta</taxon>
        <taxon>Magnoliopsida</taxon>
        <taxon>Trochodendrales</taxon>
        <taxon>Trochodendraceae</taxon>
        <taxon>Tetracentron</taxon>
    </lineage>
</organism>
<feature type="compositionally biased region" description="Basic and acidic residues" evidence="5">
    <location>
        <begin position="770"/>
        <end position="781"/>
    </location>
</feature>
<dbReference type="GO" id="GO:0042796">
    <property type="term" value="P:snRNA transcription by RNA polymerase III"/>
    <property type="evidence" value="ECO:0007669"/>
    <property type="project" value="TreeGrafter"/>
</dbReference>
<dbReference type="SUPFAM" id="SSF46689">
    <property type="entry name" value="Homeodomain-like"/>
    <property type="match status" value="3"/>
</dbReference>
<feature type="compositionally biased region" description="Basic residues" evidence="5">
    <location>
        <begin position="708"/>
        <end position="718"/>
    </location>
</feature>
<feature type="region of interest" description="Disordered" evidence="5">
    <location>
        <begin position="696"/>
        <end position="895"/>
    </location>
</feature>
<reference evidence="8 9" key="1">
    <citation type="submission" date="2020-04" db="EMBL/GenBank/DDBJ databases">
        <title>Plant Genome Project.</title>
        <authorList>
            <person name="Zhang R.-G."/>
        </authorList>
    </citation>
    <scope>NUCLEOTIDE SEQUENCE [LARGE SCALE GENOMIC DNA]</scope>
    <source>
        <strain evidence="8">YNK0</strain>
        <tissue evidence="8">Leaf</tissue>
    </source>
</reference>
<sequence length="1339" mass="151061">MAMVSYRDVLEDGEEISCSDNDDDFDEDMEALRRACMLTGANPNELKDLSSIFPAVSESEGDSSNIDDLDLVRNIQQRFSLPPDANPPLVLKPLQSLPPIVSDDDDDDFETLRAIQRRFSKYSNDSWANNTENYLKKPELVHATIIASEQEDSNHLFVNRNNACEEFPNSDDVCNANQPLESFGDMGPGNQPSGFTELHQPEARKLSMLPLNYSSFPKSAQVFIDAIKKNRSCQKFVRSKLIQIEARIEENKKLKELIKVLKDFQVSCKKRTGRALSQKKDARVQLISLPKSRTSQTSKVNDKKVSALCFGPAENSHVANYRIALTKFPLSLSRQHWSKSEQENLGKGIKQQFQEMLLQKSVNLLSDSEGPSGDPNDFDSIIASITDFEITSENVRSFLPKVEWERLASMYVMGRSGAECEARYRVSADIFQDRWLNYEDPLINHNEWTNIEDKNLLLIVQQSGLHNWIDIAIRLGSNRTPFQCLARYQRSLNAYILKRDWTEDEDAQLRAAVEAFGEDNWQLIASNLEGRASTQCSNRWRKSLHPARERVGRWTLDEDKRLKVAVMLFGPKSWRKIAQFISGRTQVQCRERWVNCLDPSLNLEEWTEEEDFRLKAAIVEHRYCWSKVAAAVPPRTDSQCRRRWKVLLPHEVPLLQAARKIQKAALISNFVDREAERPALGPCDFLPLPGTNSITEYEKGNASGKENKKSRKMPKFKKKNDTDSCDVPKKIPSKRSRTKSQTCPEGANEDGVETFGGGEKKSQKRPKNKKEKDADSCDVPKKIASKRSRTKAQIFPEGANRDGVETLGGGDNMLTKKKKVRKLRSKRNKCTEPTQDHQKHSFSPEDSTFLRLTNGDEEAFGGDDTTSKKRRKASKPRSNKNRCTEPAQDQQDIAFSPEHLTLRIANGDDIETFCGDNMTSNKKRRAPKPRSKKNKCTELSHDHQDLTLSHEHSRIIRITNGDDVETFCGNDTTPKRRKVPKLQPKRNRSIEPAQDHQDLSSFPEHTTMLRITDADDVETFGGEEIIPKKTRKAPKAHLKKDRCVESAQDHQNLPLPPEHSTFSRITNGDDVETYNGNTVLKNKEQQSCLKRDKCIGSAQGPQDITSTEEHLTCDIMDASLNGKLGRTDVNQHGRPKKLRSKDKSCSKEILETTAGDDVTLASFLCNKVKRKRLELANNGDITLASFLRNKVKRRRLELAKNGEQASFPGRKRKKASELLSEGEHQAHDVYGAPSLLQDCEAQTYCSNGMTGMLSFHNTQTSRDIPTIQIVAKELATEDSLKGRTVALYESVNEVVSLNLGGSYVVDDNCALSPSSSSSPPPGFGSYTTGVDIIPLMEGK</sequence>
<feature type="region of interest" description="Disordered" evidence="5">
    <location>
        <begin position="967"/>
        <end position="998"/>
    </location>
</feature>
<accession>A0A835D4D1</accession>
<dbReference type="PANTHER" id="PTHR46621:SF1">
    <property type="entry name" value="SNRNA-ACTIVATING PROTEIN COMPLEX SUBUNIT 4"/>
    <property type="match status" value="1"/>
</dbReference>
<feature type="compositionally biased region" description="Basic residues" evidence="5">
    <location>
        <begin position="868"/>
        <end position="880"/>
    </location>
</feature>
<dbReference type="OrthoDB" id="2143914at2759"/>
<evidence type="ECO:0000313" key="8">
    <source>
        <dbReference type="EMBL" id="KAF8390043.1"/>
    </source>
</evidence>
<keyword evidence="9" id="KW-1185">Reference proteome</keyword>
<feature type="region of interest" description="Disordered" evidence="5">
    <location>
        <begin position="1046"/>
        <end position="1066"/>
    </location>
</feature>
<dbReference type="PROSITE" id="PS50090">
    <property type="entry name" value="MYB_LIKE"/>
    <property type="match status" value="4"/>
</dbReference>
<keyword evidence="1" id="KW-0805">Transcription regulation</keyword>
<evidence type="ECO:0000256" key="2">
    <source>
        <dbReference type="ARBA" id="ARBA00023125"/>
    </source>
</evidence>
<comment type="caution">
    <text evidence="8">The sequence shown here is derived from an EMBL/GenBank/DDBJ whole genome shotgun (WGS) entry which is preliminary data.</text>
</comment>
<evidence type="ECO:0000259" key="6">
    <source>
        <dbReference type="PROSITE" id="PS50090"/>
    </source>
</evidence>
<name>A0A835D4D1_TETSI</name>
<dbReference type="EMBL" id="JABCRI010000018">
    <property type="protein sequence ID" value="KAF8390043.1"/>
    <property type="molecule type" value="Genomic_DNA"/>
</dbReference>
<feature type="domain" description="HTH myb-type" evidence="7">
    <location>
        <begin position="598"/>
        <end position="652"/>
    </location>
</feature>
<evidence type="ECO:0000256" key="3">
    <source>
        <dbReference type="ARBA" id="ARBA00023163"/>
    </source>
</evidence>
<dbReference type="OMA" id="CDVPKKI"/>
<dbReference type="PANTHER" id="PTHR46621">
    <property type="entry name" value="SNRNA-ACTIVATING PROTEIN COMPLEX SUBUNIT 4"/>
    <property type="match status" value="1"/>
</dbReference>
<feature type="region of interest" description="Disordered" evidence="5">
    <location>
        <begin position="910"/>
        <end position="939"/>
    </location>
</feature>
<keyword evidence="4" id="KW-0539">Nucleus</keyword>
<feature type="domain" description="HTH myb-type" evidence="7">
    <location>
        <begin position="496"/>
        <end position="548"/>
    </location>
</feature>
<gene>
    <name evidence="8" type="ORF">HHK36_024564</name>
</gene>